<accession>A0A6C0EKV3</accession>
<dbReference type="SUPFAM" id="SSF49899">
    <property type="entry name" value="Concanavalin A-like lectins/glucanases"/>
    <property type="match status" value="1"/>
</dbReference>
<dbReference type="Pfam" id="PF13385">
    <property type="entry name" value="Laminin_G_3"/>
    <property type="match status" value="1"/>
</dbReference>
<evidence type="ECO:0008006" key="2">
    <source>
        <dbReference type="Google" id="ProtNLM"/>
    </source>
</evidence>
<name>A0A6C0EKV3_9ZZZZ</name>
<sequence>MATISTSSYANFATMVGVYDSTLYGNIMVDTSTNFGSGDLILTAANQQYLLNNNNYVSPAAVAGNGMTVTGWFYPSYTSPQTPSNAAIFNVNTSATSPGGLYVGFSSLATAASPTLTASYNGTAITGIVIPPSNAVQMNTWNFYAYTVICNGTTATQYLYINGAVVGKGTNLTYSGSVTYNNTFIGYAPTAAYFNGKIDEFRFYTRALTLPELNVLYSYNYRPTSSSLTPSITTAALDPSYTFIAGQYPNPVVGLGVNGIFSYLAVQRAVTSGSTGTAASYNVSCSTLASQANYVGAVWTDVSSSLTAGNTYSYTLTPYILNLAGSSFQVSVTI</sequence>
<evidence type="ECO:0000313" key="1">
    <source>
        <dbReference type="EMBL" id="QHT29814.1"/>
    </source>
</evidence>
<organism evidence="1">
    <name type="scientific">viral metagenome</name>
    <dbReference type="NCBI Taxonomy" id="1070528"/>
    <lineage>
        <taxon>unclassified sequences</taxon>
        <taxon>metagenomes</taxon>
        <taxon>organismal metagenomes</taxon>
    </lineage>
</organism>
<proteinExistence type="predicted"/>
<dbReference type="InterPro" id="IPR013320">
    <property type="entry name" value="ConA-like_dom_sf"/>
</dbReference>
<dbReference type="EMBL" id="MN738882">
    <property type="protein sequence ID" value="QHT29814.1"/>
    <property type="molecule type" value="Genomic_DNA"/>
</dbReference>
<dbReference type="Gene3D" id="2.60.120.200">
    <property type="match status" value="1"/>
</dbReference>
<dbReference type="AlphaFoldDB" id="A0A6C0EKV3"/>
<reference evidence="1" key="1">
    <citation type="journal article" date="2020" name="Nature">
        <title>Giant virus diversity and host interactions through global metagenomics.</title>
        <authorList>
            <person name="Schulz F."/>
            <person name="Roux S."/>
            <person name="Paez-Espino D."/>
            <person name="Jungbluth S."/>
            <person name="Walsh D.A."/>
            <person name="Denef V.J."/>
            <person name="McMahon K.D."/>
            <person name="Konstantinidis K.T."/>
            <person name="Eloe-Fadrosh E.A."/>
            <person name="Kyrpides N.C."/>
            <person name="Woyke T."/>
        </authorList>
    </citation>
    <scope>NUCLEOTIDE SEQUENCE</scope>
    <source>
        <strain evidence="1">GVMAG-M-3300009068-24</strain>
    </source>
</reference>
<protein>
    <recommendedName>
        <fullName evidence="2">LamG-like jellyroll fold domain-containing protein</fullName>
    </recommendedName>
</protein>